<dbReference type="Pfam" id="PF06082">
    <property type="entry name" value="YjbH"/>
    <property type="match status" value="2"/>
</dbReference>
<sequence>MKKDIFASILVFALPAVVQAQGGMNMQGMSGLLNVPDASVLEYGSATVAWDAQIDGRFSRNRLLNDRGNDINIGAGIFPHVEIAGRNVTGRTTTGGSDLSFNVKLQLPWELLHGLSFAIGEQDFGGSVNEYDTKYAVTTWQYGKFRSTLGFGQYDGRAGQTLRLDGVFGGIEYVATDWLSVLIEDDGHSQNSGIRLSTPSNLLPQGWKASMMWMLSGEEGADGRDDWYGFNLKVPLGQKYQRVLPSKQPRVAYKERGADVVVEQYGLDAELDKNPLLYPPDTNINDPKVRARIESEAQLKRELVAVSLEKIRIQRYGKEWVIAFENMSYSNAIDGLAVAIGVAASILPEGDRFYLQLEKYGIPVFGLGGEVSAWDAYMNGGGGLPESVMIAAPTNKLRRRSGDGVIKSTFRDVKEYLAFRPTVMLKPIVSSTLGTEYGVFDYSLAARADVVVPLWQGAAFNITKDWSMYETEDFTRDGIYGGVFRAQRVPEGVKDRVISQTFRLGQGFTTMISYGRFFSVNDGVSLESRWEPGDGRNRFRVILTDFEDKFDPRITRNARLASWRYFFQSTNSEVNITGGEFYNEDSGYKIDFTQHIGDTRLHLIYKKSEDDAFAGIGFTIPLTPRKDFGRVAGVQLTGSPSWRYDVNTILGEQGNRLVFGPNIIPTEYFNLRNGYFNGDRLSPAYIRANQERLREAWQTFGVAAK</sequence>
<gene>
    <name evidence="2" type="ORF">C0068_18875</name>
</gene>
<comment type="caution">
    <text evidence="2">The sequence shown here is derived from an EMBL/GenBank/DDBJ whole genome shotgun (WGS) entry which is preliminary data.</text>
</comment>
<feature type="chain" id="PRO_5015502973" description="YjbH domain-containing protein" evidence="1">
    <location>
        <begin position="21"/>
        <end position="705"/>
    </location>
</feature>
<feature type="signal peptide" evidence="1">
    <location>
        <begin position="1"/>
        <end position="20"/>
    </location>
</feature>
<evidence type="ECO:0008006" key="4">
    <source>
        <dbReference type="Google" id="ProtNLM"/>
    </source>
</evidence>
<dbReference type="EMBL" id="PQGG01000044">
    <property type="protein sequence ID" value="POP51050.1"/>
    <property type="molecule type" value="Genomic_DNA"/>
</dbReference>
<dbReference type="RefSeq" id="WP_103686014.1">
    <property type="nucleotide sequence ID" value="NZ_PQGG01000044.1"/>
</dbReference>
<evidence type="ECO:0000313" key="3">
    <source>
        <dbReference type="Proteomes" id="UP000237222"/>
    </source>
</evidence>
<protein>
    <recommendedName>
        <fullName evidence="4">YjbH domain-containing protein</fullName>
    </recommendedName>
</protein>
<evidence type="ECO:0000256" key="1">
    <source>
        <dbReference type="SAM" id="SignalP"/>
    </source>
</evidence>
<name>A0A2S4HAQ8_9GAMM</name>
<dbReference type="Proteomes" id="UP000237222">
    <property type="component" value="Unassembled WGS sequence"/>
</dbReference>
<dbReference type="InterPro" id="IPR010344">
    <property type="entry name" value="YbjH"/>
</dbReference>
<proteinExistence type="predicted"/>
<keyword evidence="1" id="KW-0732">Signal</keyword>
<dbReference type="OrthoDB" id="5392628at2"/>
<organism evidence="2 3">
    <name type="scientific">Zhongshania marina</name>
    <dbReference type="NCBI Taxonomy" id="2304603"/>
    <lineage>
        <taxon>Bacteria</taxon>
        <taxon>Pseudomonadati</taxon>
        <taxon>Pseudomonadota</taxon>
        <taxon>Gammaproteobacteria</taxon>
        <taxon>Cellvibrionales</taxon>
        <taxon>Spongiibacteraceae</taxon>
        <taxon>Zhongshania</taxon>
    </lineage>
</organism>
<reference evidence="2" key="1">
    <citation type="submission" date="2018-01" db="EMBL/GenBank/DDBJ databases">
        <authorList>
            <person name="Yu X.-D."/>
        </authorList>
    </citation>
    <scope>NUCLEOTIDE SEQUENCE</scope>
    <source>
        <strain evidence="2">ZX-21</strain>
    </source>
</reference>
<dbReference type="AlphaFoldDB" id="A0A2S4HAQ8"/>
<accession>A0A2S4HAQ8</accession>
<evidence type="ECO:0000313" key="2">
    <source>
        <dbReference type="EMBL" id="POP51050.1"/>
    </source>
</evidence>